<keyword evidence="1" id="KW-0238">DNA-binding</keyword>
<dbReference type="OrthoDB" id="1634626at2"/>
<evidence type="ECO:0000313" key="4">
    <source>
        <dbReference type="Proteomes" id="UP000037267"/>
    </source>
</evidence>
<dbReference type="AlphaFoldDB" id="A0A0L0W9H6"/>
<organism evidence="3 4">
    <name type="scientific">Gottschalkia purinilytica</name>
    <name type="common">Clostridium purinilyticum</name>
    <dbReference type="NCBI Taxonomy" id="1503"/>
    <lineage>
        <taxon>Bacteria</taxon>
        <taxon>Bacillati</taxon>
        <taxon>Bacillota</taxon>
        <taxon>Tissierellia</taxon>
        <taxon>Tissierellales</taxon>
        <taxon>Gottschalkiaceae</taxon>
        <taxon>Gottschalkia</taxon>
    </lineage>
</organism>
<reference evidence="4" key="1">
    <citation type="submission" date="2015-07" db="EMBL/GenBank/DDBJ databases">
        <title>Draft genome sequence of the purine-degrading Gottschalkia purinilyticum DSM 1384 (formerly Clostridium purinilyticum).</title>
        <authorList>
            <person name="Poehlein A."/>
            <person name="Schiel-Bengelsdorf B."/>
            <person name="Bengelsdorf F.R."/>
            <person name="Daniel R."/>
            <person name="Duerre P."/>
        </authorList>
    </citation>
    <scope>NUCLEOTIDE SEQUENCE [LARGE SCALE GENOMIC DNA]</scope>
    <source>
        <strain evidence="4">DSM 1384</strain>
    </source>
</reference>
<dbReference type="Pfam" id="PF01381">
    <property type="entry name" value="HTH_3"/>
    <property type="match status" value="1"/>
</dbReference>
<dbReference type="STRING" id="1503.CLPU_10c01470"/>
<evidence type="ECO:0000313" key="3">
    <source>
        <dbReference type="EMBL" id="KNF08092.1"/>
    </source>
</evidence>
<keyword evidence="4" id="KW-1185">Reference proteome</keyword>
<dbReference type="PANTHER" id="PTHR46558">
    <property type="entry name" value="TRACRIPTIONAL REGULATORY PROTEIN-RELATED-RELATED"/>
    <property type="match status" value="1"/>
</dbReference>
<dbReference type="Gene3D" id="1.10.260.40">
    <property type="entry name" value="lambda repressor-like DNA-binding domains"/>
    <property type="match status" value="1"/>
</dbReference>
<dbReference type="PROSITE" id="PS50943">
    <property type="entry name" value="HTH_CROC1"/>
    <property type="match status" value="1"/>
</dbReference>
<dbReference type="InterPro" id="IPR010982">
    <property type="entry name" value="Lambda_DNA-bd_dom_sf"/>
</dbReference>
<dbReference type="EMBL" id="LGSS01000010">
    <property type="protein sequence ID" value="KNF08092.1"/>
    <property type="molecule type" value="Genomic_DNA"/>
</dbReference>
<protein>
    <submittedName>
        <fullName evidence="3">Helix-turn-helix domain-containing protein</fullName>
    </submittedName>
</protein>
<name>A0A0L0W9H6_GOTPU</name>
<sequence>MATFGERFKMLRMEKGLNQEELIKEFNEKYHYSFTKSAVSQYENDKRIPEINALSDFADYFNITVDFLLGKSDVRNTHEDDFTQEELELLEKIKSDPEISILFHDLKSAPKKKIKQLLKTWEFIQQQFDEMEDEEE</sequence>
<dbReference type="InterPro" id="IPR001387">
    <property type="entry name" value="Cro/C1-type_HTH"/>
</dbReference>
<dbReference type="SUPFAM" id="SSF47413">
    <property type="entry name" value="lambda repressor-like DNA-binding domains"/>
    <property type="match status" value="1"/>
</dbReference>
<proteinExistence type="predicted"/>
<dbReference type="PATRIC" id="fig|1503.3.peg.149"/>
<feature type="domain" description="HTH cro/C1-type" evidence="2">
    <location>
        <begin position="8"/>
        <end position="68"/>
    </location>
</feature>
<dbReference type="GO" id="GO:0003677">
    <property type="term" value="F:DNA binding"/>
    <property type="evidence" value="ECO:0007669"/>
    <property type="project" value="UniProtKB-KW"/>
</dbReference>
<gene>
    <name evidence="3" type="ORF">CLPU_10c01470</name>
</gene>
<evidence type="ECO:0000256" key="1">
    <source>
        <dbReference type="ARBA" id="ARBA00023125"/>
    </source>
</evidence>
<dbReference type="RefSeq" id="WP_050355735.1">
    <property type="nucleotide sequence ID" value="NZ_LGSS01000010.1"/>
</dbReference>
<accession>A0A0L0W9H6</accession>
<dbReference type="SMART" id="SM00530">
    <property type="entry name" value="HTH_XRE"/>
    <property type="match status" value="1"/>
</dbReference>
<evidence type="ECO:0000259" key="2">
    <source>
        <dbReference type="PROSITE" id="PS50943"/>
    </source>
</evidence>
<dbReference type="CDD" id="cd00093">
    <property type="entry name" value="HTH_XRE"/>
    <property type="match status" value="1"/>
</dbReference>
<dbReference type="Proteomes" id="UP000037267">
    <property type="component" value="Unassembled WGS sequence"/>
</dbReference>
<dbReference type="PANTHER" id="PTHR46558:SF11">
    <property type="entry name" value="HTH-TYPE TRANSCRIPTIONAL REGULATOR XRE"/>
    <property type="match status" value="1"/>
</dbReference>
<comment type="caution">
    <text evidence="3">The sequence shown here is derived from an EMBL/GenBank/DDBJ whole genome shotgun (WGS) entry which is preliminary data.</text>
</comment>